<keyword evidence="2" id="KW-1185">Reference proteome</keyword>
<reference evidence="1" key="2">
    <citation type="journal article" date="2020" name="Nat. Commun.">
        <title>Large-scale genome sequencing of mycorrhizal fungi provides insights into the early evolution of symbiotic traits.</title>
        <authorList>
            <person name="Miyauchi S."/>
            <person name="Kiss E."/>
            <person name="Kuo A."/>
            <person name="Drula E."/>
            <person name="Kohler A."/>
            <person name="Sanchez-Garcia M."/>
            <person name="Morin E."/>
            <person name="Andreopoulos B."/>
            <person name="Barry K.W."/>
            <person name="Bonito G."/>
            <person name="Buee M."/>
            <person name="Carver A."/>
            <person name="Chen C."/>
            <person name="Cichocki N."/>
            <person name="Clum A."/>
            <person name="Culley D."/>
            <person name="Crous P.W."/>
            <person name="Fauchery L."/>
            <person name="Girlanda M."/>
            <person name="Hayes R.D."/>
            <person name="Keri Z."/>
            <person name="LaButti K."/>
            <person name="Lipzen A."/>
            <person name="Lombard V."/>
            <person name="Magnuson J."/>
            <person name="Maillard F."/>
            <person name="Murat C."/>
            <person name="Nolan M."/>
            <person name="Ohm R.A."/>
            <person name="Pangilinan J."/>
            <person name="Pereira M.F."/>
            <person name="Perotto S."/>
            <person name="Peter M."/>
            <person name="Pfister S."/>
            <person name="Riley R."/>
            <person name="Sitrit Y."/>
            <person name="Stielow J.B."/>
            <person name="Szollosi G."/>
            <person name="Zifcakova L."/>
            <person name="Stursova M."/>
            <person name="Spatafora J.W."/>
            <person name="Tedersoo L."/>
            <person name="Vaario L.M."/>
            <person name="Yamada A."/>
            <person name="Yan M."/>
            <person name="Wang P."/>
            <person name="Xu J."/>
            <person name="Bruns T."/>
            <person name="Baldrian P."/>
            <person name="Vilgalys R."/>
            <person name="Dunand C."/>
            <person name="Henrissat B."/>
            <person name="Grigoriev I.V."/>
            <person name="Hibbett D."/>
            <person name="Nagy L.G."/>
            <person name="Martin F.M."/>
        </authorList>
    </citation>
    <scope>NUCLEOTIDE SEQUENCE</scope>
    <source>
        <strain evidence="1">BED1</strain>
    </source>
</reference>
<organism evidence="1 2">
    <name type="scientific">Boletus edulis BED1</name>
    <dbReference type="NCBI Taxonomy" id="1328754"/>
    <lineage>
        <taxon>Eukaryota</taxon>
        <taxon>Fungi</taxon>
        <taxon>Dikarya</taxon>
        <taxon>Basidiomycota</taxon>
        <taxon>Agaricomycotina</taxon>
        <taxon>Agaricomycetes</taxon>
        <taxon>Agaricomycetidae</taxon>
        <taxon>Boletales</taxon>
        <taxon>Boletineae</taxon>
        <taxon>Boletaceae</taxon>
        <taxon>Boletoideae</taxon>
        <taxon>Boletus</taxon>
    </lineage>
</organism>
<feature type="non-terminal residue" evidence="1">
    <location>
        <position position="66"/>
    </location>
</feature>
<evidence type="ECO:0000313" key="2">
    <source>
        <dbReference type="Proteomes" id="UP001194468"/>
    </source>
</evidence>
<dbReference type="EMBL" id="WHUW01000004">
    <property type="protein sequence ID" value="KAF8447389.1"/>
    <property type="molecule type" value="Genomic_DNA"/>
</dbReference>
<reference evidence="1" key="1">
    <citation type="submission" date="2019-10" db="EMBL/GenBank/DDBJ databases">
        <authorList>
            <consortium name="DOE Joint Genome Institute"/>
            <person name="Kuo A."/>
            <person name="Miyauchi S."/>
            <person name="Kiss E."/>
            <person name="Drula E."/>
            <person name="Kohler A."/>
            <person name="Sanchez-Garcia M."/>
            <person name="Andreopoulos B."/>
            <person name="Barry K.W."/>
            <person name="Bonito G."/>
            <person name="Buee M."/>
            <person name="Carver A."/>
            <person name="Chen C."/>
            <person name="Cichocki N."/>
            <person name="Clum A."/>
            <person name="Culley D."/>
            <person name="Crous P.W."/>
            <person name="Fauchery L."/>
            <person name="Girlanda M."/>
            <person name="Hayes R."/>
            <person name="Keri Z."/>
            <person name="LaButti K."/>
            <person name="Lipzen A."/>
            <person name="Lombard V."/>
            <person name="Magnuson J."/>
            <person name="Maillard F."/>
            <person name="Morin E."/>
            <person name="Murat C."/>
            <person name="Nolan M."/>
            <person name="Ohm R."/>
            <person name="Pangilinan J."/>
            <person name="Pereira M."/>
            <person name="Perotto S."/>
            <person name="Peter M."/>
            <person name="Riley R."/>
            <person name="Sitrit Y."/>
            <person name="Stielow B."/>
            <person name="Szollosi G."/>
            <person name="Zifcakova L."/>
            <person name="Stursova M."/>
            <person name="Spatafora J.W."/>
            <person name="Tedersoo L."/>
            <person name="Vaario L.-M."/>
            <person name="Yamada A."/>
            <person name="Yan M."/>
            <person name="Wang P."/>
            <person name="Xu J."/>
            <person name="Bruns T."/>
            <person name="Baldrian P."/>
            <person name="Vilgalys R."/>
            <person name="Henrissat B."/>
            <person name="Grigoriev I.V."/>
            <person name="Hibbett D."/>
            <person name="Nagy L.G."/>
            <person name="Martin F.M."/>
        </authorList>
    </citation>
    <scope>NUCLEOTIDE SEQUENCE</scope>
    <source>
        <strain evidence="1">BED1</strain>
    </source>
</reference>
<evidence type="ECO:0000313" key="1">
    <source>
        <dbReference type="EMBL" id="KAF8447389.1"/>
    </source>
</evidence>
<dbReference type="Proteomes" id="UP001194468">
    <property type="component" value="Unassembled WGS sequence"/>
</dbReference>
<protein>
    <submittedName>
        <fullName evidence="1">Uncharacterized protein</fullName>
    </submittedName>
</protein>
<sequence length="66" mass="7824">VRFALSSCGTWRLLDGIFDHTLFYNNIVNWFEVTEDAEDQAFVDDLLLWWNRQVFGHEAVLNYSPQ</sequence>
<accession>A0AAD4GIK3</accession>
<dbReference type="AlphaFoldDB" id="A0AAD4GIK3"/>
<name>A0AAD4GIK3_BOLED</name>
<dbReference type="InterPro" id="IPR046521">
    <property type="entry name" value="DUF6698"/>
</dbReference>
<dbReference type="Pfam" id="PF20414">
    <property type="entry name" value="DUF6698"/>
    <property type="match status" value="1"/>
</dbReference>
<feature type="non-terminal residue" evidence="1">
    <location>
        <position position="1"/>
    </location>
</feature>
<gene>
    <name evidence="1" type="ORF">L210DRAFT_3330283</name>
</gene>
<proteinExistence type="predicted"/>
<comment type="caution">
    <text evidence="1">The sequence shown here is derived from an EMBL/GenBank/DDBJ whole genome shotgun (WGS) entry which is preliminary data.</text>
</comment>